<evidence type="ECO:0000256" key="1">
    <source>
        <dbReference type="SAM" id="MobiDB-lite"/>
    </source>
</evidence>
<proteinExistence type="predicted"/>
<protein>
    <submittedName>
        <fullName evidence="2">Uncharacterized protein</fullName>
    </submittedName>
</protein>
<evidence type="ECO:0000313" key="2">
    <source>
        <dbReference type="EMBL" id="TBU34423.1"/>
    </source>
</evidence>
<accession>A0A4V2K1X0</accession>
<gene>
    <name evidence="2" type="ORF">BD311DRAFT_649694</name>
</gene>
<reference evidence="2" key="1">
    <citation type="submission" date="2019-01" db="EMBL/GenBank/DDBJ databases">
        <title>Draft genome sequences of three monokaryotic isolates of the white-rot basidiomycete fungus Dichomitus squalens.</title>
        <authorList>
            <consortium name="DOE Joint Genome Institute"/>
            <person name="Lopez S.C."/>
            <person name="Andreopoulos B."/>
            <person name="Pangilinan J."/>
            <person name="Lipzen A."/>
            <person name="Riley R."/>
            <person name="Ahrendt S."/>
            <person name="Ng V."/>
            <person name="Barry K."/>
            <person name="Daum C."/>
            <person name="Grigoriev I.V."/>
            <person name="Hilden K.S."/>
            <person name="Makela M.R."/>
            <person name="de Vries R.P."/>
        </authorList>
    </citation>
    <scope>NUCLEOTIDE SEQUENCE [LARGE SCALE GENOMIC DNA]</scope>
    <source>
        <strain evidence="2">OM18370.1</strain>
    </source>
</reference>
<sequence length="71" mass="7659">MMQCMSTRPNGMRSAQRERGTIAQSFACRSASCHSGSSLGEKMWIGSHSDTEALDGSEEAREMHGCTCKGT</sequence>
<dbReference type="EMBL" id="ML143388">
    <property type="protein sequence ID" value="TBU34423.1"/>
    <property type="molecule type" value="Genomic_DNA"/>
</dbReference>
<organism evidence="2">
    <name type="scientific">Dichomitus squalens</name>
    <dbReference type="NCBI Taxonomy" id="114155"/>
    <lineage>
        <taxon>Eukaryota</taxon>
        <taxon>Fungi</taxon>
        <taxon>Dikarya</taxon>
        <taxon>Basidiomycota</taxon>
        <taxon>Agaricomycotina</taxon>
        <taxon>Agaricomycetes</taxon>
        <taxon>Polyporales</taxon>
        <taxon>Polyporaceae</taxon>
        <taxon>Dichomitus</taxon>
    </lineage>
</organism>
<name>A0A4V2K1X0_9APHY</name>
<feature type="region of interest" description="Disordered" evidence="1">
    <location>
        <begin position="50"/>
        <end position="71"/>
    </location>
</feature>
<dbReference type="AlphaFoldDB" id="A0A4V2K1X0"/>
<dbReference type="Proteomes" id="UP000292957">
    <property type="component" value="Unassembled WGS sequence"/>
</dbReference>